<dbReference type="EMBL" id="GDID01004314">
    <property type="protein sequence ID" value="JAP92292.1"/>
    <property type="molecule type" value="Transcribed_RNA"/>
</dbReference>
<dbReference type="PANTHER" id="PTHR46163">
    <property type="entry name" value="TYROSINE-PROTEIN PHOSPHATASE-RELATED"/>
    <property type="match status" value="1"/>
</dbReference>
<dbReference type="PROSITE" id="PS00383">
    <property type="entry name" value="TYR_PHOSPHATASE_1"/>
    <property type="match status" value="1"/>
</dbReference>
<dbReference type="InterPro" id="IPR016130">
    <property type="entry name" value="Tyr_Pase_AS"/>
</dbReference>
<dbReference type="SMART" id="SM00194">
    <property type="entry name" value="PTPc"/>
    <property type="match status" value="1"/>
</dbReference>
<feature type="domain" description="Tyrosine-protein phosphatase" evidence="1">
    <location>
        <begin position="36"/>
        <end position="319"/>
    </location>
</feature>
<sequence>MYENYYRNEMQKIMDRRVRELNDSLKQQHCNFCQDNRYQSVMSYLRTQPSKAYFNGNIVQLGQFVFLITQAPTNIPAFYKEIFDFRANSIIQLTKFVEEMAPKAERYVPLSEGESAEFYSESVEAQYISDALKALKQKSTTKQIFLTKEQIQTQKQQPKDSFVWHRKTLDFAQEKLQIQAGNFKKIGDDFYQIPLQIQFSVQQEFFKNFNQKLECDYFYYGKWFDFQKSTEAQIFELCQTCLGVKSDKIVIHCSAGIGRSATYAICLYIFKCFQNGDLKDEKEAWKRLPISIYESVEILRTQRNPMCVQTVEQFLFLFEFADYCSKQFTK</sequence>
<dbReference type="InterPro" id="IPR000242">
    <property type="entry name" value="PTP_cat"/>
</dbReference>
<gene>
    <name evidence="3" type="ORF">TPC1_15817</name>
</gene>
<dbReference type="PRINTS" id="PR00700">
    <property type="entry name" value="PRTYPHPHTASE"/>
</dbReference>
<dbReference type="Pfam" id="PF00102">
    <property type="entry name" value="Y_phosphatase"/>
    <property type="match status" value="2"/>
</dbReference>
<evidence type="ECO:0000313" key="3">
    <source>
        <dbReference type="EMBL" id="JAP92292.1"/>
    </source>
</evidence>
<accession>A0A146K5Z8</accession>
<reference evidence="3" key="1">
    <citation type="submission" date="2015-07" db="EMBL/GenBank/DDBJ databases">
        <title>Adaptation to a free-living lifestyle via gene acquisitions in the diplomonad Trepomonas sp. PC1.</title>
        <authorList>
            <person name="Xu F."/>
            <person name="Jerlstrom-Hultqvist J."/>
            <person name="Kolisko M."/>
            <person name="Simpson A.G.B."/>
            <person name="Roger A.J."/>
            <person name="Svard S.G."/>
            <person name="Andersson J.O."/>
        </authorList>
    </citation>
    <scope>NUCLEOTIDE SEQUENCE</scope>
    <source>
        <strain evidence="3">PC1</strain>
    </source>
</reference>
<dbReference type="InterPro" id="IPR003595">
    <property type="entry name" value="Tyr_Pase_cat"/>
</dbReference>
<dbReference type="InterPro" id="IPR029021">
    <property type="entry name" value="Prot-tyrosine_phosphatase-like"/>
</dbReference>
<evidence type="ECO:0000259" key="1">
    <source>
        <dbReference type="PROSITE" id="PS50055"/>
    </source>
</evidence>
<feature type="domain" description="Tyrosine specific protein phosphatases" evidence="2">
    <location>
        <begin position="232"/>
        <end position="314"/>
    </location>
</feature>
<name>A0A146K5Z8_9EUKA</name>
<protein>
    <submittedName>
        <fullName evidence="3">Protein tyrosine phosphatase</fullName>
    </submittedName>
</protein>
<dbReference type="AlphaFoldDB" id="A0A146K5Z8"/>
<dbReference type="SUPFAM" id="SSF52799">
    <property type="entry name" value="(Phosphotyrosine protein) phosphatases II"/>
    <property type="match status" value="1"/>
</dbReference>
<organism evidence="3">
    <name type="scientific">Trepomonas sp. PC1</name>
    <dbReference type="NCBI Taxonomy" id="1076344"/>
    <lineage>
        <taxon>Eukaryota</taxon>
        <taxon>Metamonada</taxon>
        <taxon>Diplomonadida</taxon>
        <taxon>Hexamitidae</taxon>
        <taxon>Hexamitinae</taxon>
        <taxon>Trepomonas</taxon>
    </lineage>
</organism>
<dbReference type="InterPro" id="IPR000387">
    <property type="entry name" value="Tyr_Pase_dom"/>
</dbReference>
<dbReference type="SMART" id="SM00404">
    <property type="entry name" value="PTPc_motif"/>
    <property type="match status" value="1"/>
</dbReference>
<dbReference type="InterPro" id="IPR052782">
    <property type="entry name" value="Oocyte-zygote_transition_reg"/>
</dbReference>
<evidence type="ECO:0000259" key="2">
    <source>
        <dbReference type="PROSITE" id="PS50056"/>
    </source>
</evidence>
<dbReference type="GO" id="GO:0004725">
    <property type="term" value="F:protein tyrosine phosphatase activity"/>
    <property type="evidence" value="ECO:0007669"/>
    <property type="project" value="InterPro"/>
</dbReference>
<dbReference type="Gene3D" id="3.90.190.10">
    <property type="entry name" value="Protein tyrosine phosphatase superfamily"/>
    <property type="match status" value="1"/>
</dbReference>
<dbReference type="PROSITE" id="PS50056">
    <property type="entry name" value="TYR_PHOSPHATASE_2"/>
    <property type="match status" value="1"/>
</dbReference>
<proteinExistence type="predicted"/>
<dbReference type="PROSITE" id="PS50055">
    <property type="entry name" value="TYR_PHOSPHATASE_PTP"/>
    <property type="match status" value="1"/>
</dbReference>